<evidence type="ECO:0000256" key="11">
    <source>
        <dbReference type="ARBA" id="ARBA00044884"/>
    </source>
</evidence>
<comment type="similarity">
    <text evidence="2">Belongs to the major facilitator superfamily.</text>
</comment>
<evidence type="ECO:0000256" key="19">
    <source>
        <dbReference type="ARBA" id="ARBA00044919"/>
    </source>
</evidence>
<feature type="transmembrane region" description="Helical" evidence="25">
    <location>
        <begin position="349"/>
        <end position="368"/>
    </location>
</feature>
<geneLocation type="plasmid" evidence="28 29">
    <name>unnamed1</name>
</geneLocation>
<accession>A0A9Q5VDL7</accession>
<feature type="transmembrane region" description="Helical" evidence="25">
    <location>
        <begin position="398"/>
        <end position="420"/>
    </location>
</feature>
<evidence type="ECO:0000313" key="28">
    <source>
        <dbReference type="EMBL" id="QGO07672.1"/>
    </source>
</evidence>
<evidence type="ECO:0000256" key="24">
    <source>
        <dbReference type="ARBA" id="ARBA00046376"/>
    </source>
</evidence>
<evidence type="ECO:0000256" key="14">
    <source>
        <dbReference type="ARBA" id="ARBA00044898"/>
    </source>
</evidence>
<dbReference type="RefSeq" id="WP_016210864.1">
    <property type="nucleotide sequence ID" value="NZ_CP039219.1"/>
</dbReference>
<keyword evidence="7" id="KW-0458">Lysosome</keyword>
<comment type="catalytic activity">
    <reaction evidence="8">
        <text>L-lysyl-L-alanine(out) = L-lysyl-L-alanine(in)</text>
        <dbReference type="Rhea" id="RHEA:79399"/>
        <dbReference type="ChEBI" id="CHEBI:229954"/>
    </reaction>
</comment>
<dbReference type="Proteomes" id="UP000422232">
    <property type="component" value="Plasmid unnamed1"/>
</dbReference>
<keyword evidence="5 25" id="KW-1133">Transmembrane helix</keyword>
<evidence type="ECO:0000256" key="22">
    <source>
        <dbReference type="ARBA" id="ARBA00045018"/>
    </source>
</evidence>
<comment type="catalytic activity">
    <reaction evidence="10">
        <text>L-alpha-aminoacyl-L-arginine(out) = L-alpha-aminoacyl-L-arginine(in)</text>
        <dbReference type="Rhea" id="RHEA:79367"/>
        <dbReference type="ChEBI" id="CHEBI:229968"/>
    </reaction>
</comment>
<sequence>MNQPTILKSTLISWLIIALGAIFYMYEYYLRISPGVMIPELMHYFNVGATSVGTFAGFYFYAYTPMQLIVGPLFDRFRAHQLLTLAVIACALGTILTGIAPTDHITIAYAGRFLQGFGSAFAFVGILKLGATILPHNRLALIAGLVTCLGFVGAMAGQNSLAALVTHFNWQPVLITIGLFGFILAPIFFFFVRNPHSTSTNHTSQQMSSKDIFQGFLLTIKQPYLWLVGLAGGALFMPNSVFASLWGIPFLTQTHHLSTAHATFATSLIFLGWAIGSPLQGWLSDRLRTARLQLIFVNILIAATIIYLVIAIPGLNYTLLCILLLAFGIFASAEIAVFPLAIEHMPTQYSGTAIAFVNFLTMLGGLTMQRGIGEILDLEWDGTLSHGIRVYSSTVYSYALYTLPLILLIAAVCVIFAHLIKTKTKSYQLTVS</sequence>
<evidence type="ECO:0000256" key="7">
    <source>
        <dbReference type="ARBA" id="ARBA00023228"/>
    </source>
</evidence>
<feature type="transmembrane region" description="Helical" evidence="25">
    <location>
        <begin position="82"/>
        <end position="100"/>
    </location>
</feature>
<reference evidence="28 29" key="1">
    <citation type="submission" date="2019-04" db="EMBL/GenBank/DDBJ databases">
        <title>Complete genome sequencing of Piscirickettsia salmonis strain Psal-009.</title>
        <authorList>
            <person name="Schober I."/>
            <person name="Bunk B."/>
            <person name="Sproer C."/>
            <person name="Carril G.P."/>
            <person name="Riedel T."/>
            <person name="Flores-Herrera P.A."/>
            <person name="Nourdin-Galindo G."/>
            <person name="Marshall S.H."/>
            <person name="Overmann J."/>
        </authorList>
    </citation>
    <scope>NUCLEOTIDE SEQUENCE [LARGE SCALE GENOMIC DNA]</scope>
    <source>
        <strain evidence="28 29">Psal-009</strain>
        <plasmid evidence="28 29">unnamed1</plasmid>
    </source>
</reference>
<evidence type="ECO:0000256" key="2">
    <source>
        <dbReference type="ARBA" id="ARBA00008335"/>
    </source>
</evidence>
<evidence type="ECO:0000256" key="20">
    <source>
        <dbReference type="ARBA" id="ARBA00044924"/>
    </source>
</evidence>
<dbReference type="InterPro" id="IPR052187">
    <property type="entry name" value="MFSD1"/>
</dbReference>
<evidence type="ECO:0000256" key="17">
    <source>
        <dbReference type="ARBA" id="ARBA00044903"/>
    </source>
</evidence>
<feature type="transmembrane region" description="Helical" evidence="25">
    <location>
        <begin position="12"/>
        <end position="29"/>
    </location>
</feature>
<keyword evidence="29" id="KW-1185">Reference proteome</keyword>
<dbReference type="InterPro" id="IPR020846">
    <property type="entry name" value="MFS_dom"/>
</dbReference>
<evidence type="ECO:0000256" key="1">
    <source>
        <dbReference type="ARBA" id="ARBA00004155"/>
    </source>
</evidence>
<dbReference type="Pfam" id="PF07690">
    <property type="entry name" value="MFS_1"/>
    <property type="match status" value="1"/>
</dbReference>
<keyword evidence="6 25" id="KW-0472">Membrane</keyword>
<feature type="transmembrane region" description="Helical" evidence="25">
    <location>
        <begin position="139"/>
        <end position="158"/>
    </location>
</feature>
<comment type="catalytic activity">
    <reaction evidence="9">
        <text>L-histidyl-glycine(out) = L-histidyl-glycine(in)</text>
        <dbReference type="Rhea" id="RHEA:79395"/>
        <dbReference type="ChEBI" id="CHEBI:229957"/>
    </reaction>
</comment>
<organism evidence="28 29">
    <name type="scientific">Piscirickettsia salmonis</name>
    <dbReference type="NCBI Taxonomy" id="1238"/>
    <lineage>
        <taxon>Bacteria</taxon>
        <taxon>Pseudomonadati</taxon>
        <taxon>Pseudomonadota</taxon>
        <taxon>Gammaproteobacteria</taxon>
        <taxon>Thiotrichales</taxon>
        <taxon>Piscirickettsiaceae</taxon>
        <taxon>Piscirickettsia</taxon>
    </lineage>
</organism>
<keyword evidence="3" id="KW-0813">Transport</keyword>
<feature type="transmembrane region" description="Helical" evidence="25">
    <location>
        <begin position="260"/>
        <end position="280"/>
    </location>
</feature>
<evidence type="ECO:0000256" key="21">
    <source>
        <dbReference type="ARBA" id="ARBA00044985"/>
    </source>
</evidence>
<gene>
    <name evidence="28" type="primary">uhpC</name>
    <name evidence="27" type="synonym">uhpC_1</name>
    <name evidence="27" type="ORF">Psal009_00580</name>
    <name evidence="28" type="ORF">Psal009_03631</name>
</gene>
<evidence type="ECO:0000259" key="26">
    <source>
        <dbReference type="PROSITE" id="PS50850"/>
    </source>
</evidence>
<comment type="catalytic activity">
    <reaction evidence="17">
        <text>L-arginyl-glycine(out) = L-arginyl-glycine(in)</text>
        <dbReference type="Rhea" id="RHEA:79391"/>
        <dbReference type="ChEBI" id="CHEBI:229955"/>
    </reaction>
</comment>
<dbReference type="InterPro" id="IPR011701">
    <property type="entry name" value="MFS"/>
</dbReference>
<evidence type="ECO:0000256" key="23">
    <source>
        <dbReference type="ARBA" id="ARBA00045709"/>
    </source>
</evidence>
<comment type="catalytic activity">
    <reaction evidence="11">
        <text>L-alpha-aminoacyl-L-histidine(out) = L-alpha-aminoacyl-L-histidine(in)</text>
        <dbReference type="Rhea" id="RHEA:79375"/>
        <dbReference type="ChEBI" id="CHEBI:229967"/>
    </reaction>
</comment>
<comment type="catalytic activity">
    <reaction evidence="18">
        <text>L-histidyl-L-alpha-amino acid(out) = L-histidyl-L-alpha-amino acid(in)</text>
        <dbReference type="Rhea" id="RHEA:79379"/>
        <dbReference type="ChEBI" id="CHEBI:229964"/>
    </reaction>
</comment>
<dbReference type="EMBL" id="CP038908">
    <property type="protein sequence ID" value="QGO04708.1"/>
    <property type="molecule type" value="Genomic_DNA"/>
</dbReference>
<comment type="subunit">
    <text evidence="24">Homodimer. Interacts with lysosomal protein GLMP (via lumenal domain); the interaction starts while both proteins are still in the endoplasmic reticulum and is required for stabilization of MFSD1 in lysosomes but has no direct effect on its targeting to lysosomes or transporter activity.</text>
</comment>
<evidence type="ECO:0000256" key="25">
    <source>
        <dbReference type="SAM" id="Phobius"/>
    </source>
</evidence>
<protein>
    <recommendedName>
        <fullName evidence="21">Lysosomal dipeptide transporter MFSD1</fullName>
    </recommendedName>
    <alternativeName>
        <fullName evidence="22">Major facilitator superfamily domain-containing protein 1</fullName>
    </alternativeName>
</protein>
<comment type="catalytic activity">
    <reaction evidence="14">
        <text>L-aspartyl-L-lysine(out) = L-aspartyl-L-lysine(in)</text>
        <dbReference type="Rhea" id="RHEA:79411"/>
        <dbReference type="ChEBI" id="CHEBI:229953"/>
    </reaction>
</comment>
<evidence type="ECO:0000256" key="15">
    <source>
        <dbReference type="ARBA" id="ARBA00044899"/>
    </source>
</evidence>
<evidence type="ECO:0000256" key="18">
    <source>
        <dbReference type="ARBA" id="ARBA00044912"/>
    </source>
</evidence>
<comment type="catalytic activity">
    <reaction evidence="15">
        <text>L-arginyl-L-alpha-amino acid(out) = L-arginyl-L-alpha-amino acid(in)</text>
        <dbReference type="Rhea" id="RHEA:79371"/>
        <dbReference type="ChEBI" id="CHEBI:84315"/>
    </reaction>
</comment>
<dbReference type="PANTHER" id="PTHR23512">
    <property type="entry name" value="MAJOR FACILITATOR SUPERFAMILY DOMAIN-CONTAINING PROTEIN 1"/>
    <property type="match status" value="1"/>
</dbReference>
<name>A0A9Q5VDL7_PISSA</name>
<comment type="catalytic activity">
    <reaction evidence="12">
        <text>L-lysyl-L-alpha-amino acid(out) = L-lysyl-L-alpha-amino acid(in)</text>
        <dbReference type="Rhea" id="RHEA:79387"/>
        <dbReference type="ChEBI" id="CHEBI:229965"/>
    </reaction>
</comment>
<feature type="transmembrane region" description="Helical" evidence="25">
    <location>
        <begin position="170"/>
        <end position="192"/>
    </location>
</feature>
<comment type="catalytic activity">
    <reaction evidence="20">
        <text>L-lysyl-glycine(out) = L-lysyl-glycine(in)</text>
        <dbReference type="Rhea" id="RHEA:79407"/>
        <dbReference type="ChEBI" id="CHEBI:191202"/>
    </reaction>
</comment>
<comment type="catalytic activity">
    <reaction evidence="19">
        <text>L-alanyl-L-lysine(out) = L-alanyl-L-lysine(in)</text>
        <dbReference type="Rhea" id="RHEA:79415"/>
        <dbReference type="ChEBI" id="CHEBI:192470"/>
    </reaction>
</comment>
<evidence type="ECO:0000256" key="16">
    <source>
        <dbReference type="ARBA" id="ARBA00044900"/>
    </source>
</evidence>
<dbReference type="AlphaFoldDB" id="A0A9Q5VDL7"/>
<feature type="transmembrane region" description="Helical" evidence="25">
    <location>
        <begin position="317"/>
        <end position="342"/>
    </location>
</feature>
<evidence type="ECO:0000256" key="4">
    <source>
        <dbReference type="ARBA" id="ARBA00022692"/>
    </source>
</evidence>
<dbReference type="GO" id="GO:0022857">
    <property type="term" value="F:transmembrane transporter activity"/>
    <property type="evidence" value="ECO:0007669"/>
    <property type="project" value="InterPro"/>
</dbReference>
<dbReference type="EMBL" id="CP038909">
    <property type="protein sequence ID" value="QGO07672.1"/>
    <property type="molecule type" value="Genomic_DNA"/>
</dbReference>
<dbReference type="Gene3D" id="1.20.1250.20">
    <property type="entry name" value="MFS general substrate transporter like domains"/>
    <property type="match status" value="2"/>
</dbReference>
<keyword evidence="4 25" id="KW-0812">Transmembrane</keyword>
<feature type="transmembrane region" description="Helical" evidence="25">
    <location>
        <begin position="292"/>
        <end position="311"/>
    </location>
</feature>
<evidence type="ECO:0000256" key="9">
    <source>
        <dbReference type="ARBA" id="ARBA00044878"/>
    </source>
</evidence>
<evidence type="ECO:0000256" key="12">
    <source>
        <dbReference type="ARBA" id="ARBA00044891"/>
    </source>
</evidence>
<evidence type="ECO:0000256" key="3">
    <source>
        <dbReference type="ARBA" id="ARBA00022448"/>
    </source>
</evidence>
<comment type="catalytic activity">
    <reaction evidence="13">
        <text>L-alpha-aminoacyl-L-lysine(out) = L-alpha-aminoacyl-L-lysine(in)</text>
        <dbReference type="Rhea" id="RHEA:79383"/>
        <dbReference type="ChEBI" id="CHEBI:229966"/>
    </reaction>
</comment>
<dbReference type="InterPro" id="IPR036259">
    <property type="entry name" value="MFS_trans_sf"/>
</dbReference>
<evidence type="ECO:0000256" key="8">
    <source>
        <dbReference type="ARBA" id="ARBA00044876"/>
    </source>
</evidence>
<evidence type="ECO:0000256" key="6">
    <source>
        <dbReference type="ARBA" id="ARBA00023136"/>
    </source>
</evidence>
<comment type="function">
    <text evidence="23">Lysosomal dipeptide uniporter that selectively exports lysine, arginine or histidine-containing dipeptides with a net positive charge from the lysosome lumen into the cytosol. Could play a role in a specific type of protein O-glycosylation indirectly regulating macrophages migration and tissue invasion. Also essential for liver homeostasis.</text>
</comment>
<feature type="transmembrane region" description="Helical" evidence="25">
    <location>
        <begin position="224"/>
        <end position="248"/>
    </location>
</feature>
<evidence type="ECO:0000313" key="27">
    <source>
        <dbReference type="EMBL" id="QGO04708.1"/>
    </source>
</evidence>
<feature type="transmembrane region" description="Helical" evidence="25">
    <location>
        <begin position="106"/>
        <end position="127"/>
    </location>
</feature>
<evidence type="ECO:0000256" key="5">
    <source>
        <dbReference type="ARBA" id="ARBA00022989"/>
    </source>
</evidence>
<feature type="transmembrane region" description="Helical" evidence="25">
    <location>
        <begin position="41"/>
        <end position="61"/>
    </location>
</feature>
<comment type="catalytic activity">
    <reaction evidence="16">
        <text>L-lysyl-L-lysine(out) = L-lysyl-L-lysine(in)</text>
        <dbReference type="Rhea" id="RHEA:79403"/>
        <dbReference type="ChEBI" id="CHEBI:229956"/>
    </reaction>
</comment>
<dbReference type="SUPFAM" id="SSF103473">
    <property type="entry name" value="MFS general substrate transporter"/>
    <property type="match status" value="1"/>
</dbReference>
<proteinExistence type="inferred from homology"/>
<dbReference type="PANTHER" id="PTHR23512:SF3">
    <property type="entry name" value="MAJOR FACILITATOR SUPERFAMILY DOMAIN-CONTAINING PROTEIN 1"/>
    <property type="match status" value="1"/>
</dbReference>
<evidence type="ECO:0000256" key="13">
    <source>
        <dbReference type="ARBA" id="ARBA00044893"/>
    </source>
</evidence>
<keyword evidence="28" id="KW-0614">Plasmid</keyword>
<evidence type="ECO:0000256" key="10">
    <source>
        <dbReference type="ARBA" id="ARBA00044881"/>
    </source>
</evidence>
<dbReference type="PROSITE" id="PS50850">
    <property type="entry name" value="MFS"/>
    <property type="match status" value="1"/>
</dbReference>
<feature type="domain" description="Major facilitator superfamily (MFS) profile" evidence="26">
    <location>
        <begin position="13"/>
        <end position="425"/>
    </location>
</feature>
<comment type="subcellular location">
    <subcellularLocation>
        <location evidence="1">Lysosome membrane</location>
        <topology evidence="1">Multi-pass membrane protein</topology>
    </subcellularLocation>
</comment>
<dbReference type="GO" id="GO:0005765">
    <property type="term" value="C:lysosomal membrane"/>
    <property type="evidence" value="ECO:0007669"/>
    <property type="project" value="UniProtKB-SubCell"/>
</dbReference>
<evidence type="ECO:0000313" key="29">
    <source>
        <dbReference type="Proteomes" id="UP000422232"/>
    </source>
</evidence>
<dbReference type="Proteomes" id="UP000422232">
    <property type="component" value="Chromosome"/>
</dbReference>